<dbReference type="InterPro" id="IPR008928">
    <property type="entry name" value="6-hairpin_glycosidase_sf"/>
</dbReference>
<evidence type="ECO:0000259" key="13">
    <source>
        <dbReference type="PROSITE" id="PS50980"/>
    </source>
</evidence>
<dbReference type="Pfam" id="PF13450">
    <property type="entry name" value="NAD_binding_8"/>
    <property type="match status" value="1"/>
</dbReference>
<comment type="similarity">
    <text evidence="4">Belongs to the FAD-binding monooxygenase family.</text>
</comment>
<evidence type="ECO:0000256" key="11">
    <source>
        <dbReference type="SAM" id="MobiDB-lite"/>
    </source>
</evidence>
<dbReference type="PROSITE" id="PS50989">
    <property type="entry name" value="COA_CT_CTER"/>
    <property type="match status" value="1"/>
</dbReference>
<dbReference type="GO" id="GO:0005975">
    <property type="term" value="P:carbohydrate metabolic process"/>
    <property type="evidence" value="ECO:0007669"/>
    <property type="project" value="InterPro"/>
</dbReference>
<protein>
    <recommendedName>
        <fullName evidence="5">mannan endo-1,6-alpha-mannosidase</fullName>
        <ecNumber evidence="5">3.2.1.101</ecNumber>
    </recommendedName>
</protein>
<gene>
    <name evidence="15" type="ORF">EG327_001861</name>
</gene>
<dbReference type="InterPro" id="IPR011763">
    <property type="entry name" value="COA_CT_C"/>
</dbReference>
<dbReference type="PROSITE" id="PS50980">
    <property type="entry name" value="COA_CT_NTER"/>
    <property type="match status" value="1"/>
</dbReference>
<comment type="catalytic activity">
    <reaction evidence="1">
        <text>Random hydrolysis of (1-&gt;6)-alpha-D-mannosidic linkages in unbranched (1-&gt;6)-mannans.</text>
        <dbReference type="EC" id="3.2.1.101"/>
    </reaction>
</comment>
<feature type="compositionally biased region" description="Polar residues" evidence="11">
    <location>
        <begin position="7"/>
        <end position="16"/>
    </location>
</feature>
<dbReference type="Gene3D" id="3.50.50.60">
    <property type="entry name" value="FAD/NAD(P)-binding domain"/>
    <property type="match status" value="2"/>
</dbReference>
<keyword evidence="9" id="KW-0325">Glycoprotein</keyword>
<evidence type="ECO:0000259" key="14">
    <source>
        <dbReference type="PROSITE" id="PS50989"/>
    </source>
</evidence>
<keyword evidence="12" id="KW-1133">Transmembrane helix</keyword>
<keyword evidence="16" id="KW-1185">Reference proteome</keyword>
<evidence type="ECO:0000256" key="12">
    <source>
        <dbReference type="SAM" id="Phobius"/>
    </source>
</evidence>
<dbReference type="FunFam" id="1.50.10.20:FF:000006">
    <property type="entry name" value="Mannan endo-1,6-alpha-mannosidase"/>
    <property type="match status" value="1"/>
</dbReference>
<evidence type="ECO:0000256" key="6">
    <source>
        <dbReference type="ARBA" id="ARBA00022729"/>
    </source>
</evidence>
<sequence>MGDEDNTSQPPSASTKAQDRLTQVKEHVAPNTRRRRRRKSVDDELPADYSDILGQIKTLQQIASTPDPKSRGYLRQKQAGKLWVRERVDALLDPGSLKEVGSVTGTVEWKKIGEAREEPIDYVPSNSVQGFGKLRGRTILFTADDFTIRAGHADGAIGAKTLYVEDLALSLRLPIVKLVDGSSGGGSVTTIKTEGWSYLPAIRTFTVVSKQLNAGIPNLGAVLGPAIGLGAARVVACHFSVMAGDIGALFAAGPSVVANATFEEGLSFQDLGGPSMHCTNGTIDNMAANEEECFEQLRNVLSYLPNHGLEMPPRLPFQDPVERKSPDLRSLIPRKRERMFDARKIITTVVDQGSWFEIGALWGRIAICGLARIGGLPVGIISIDPEVNAGAIDALASQKMNRHLKFLDVFNIPLVQFVDIPGFAIGTMAERTATMRHGVALAATYHSTTMPVFSVVTRRCYGVAGQLMLACREPRVAVAWPSGEWGSLPLAGGIEVGHSFELKEIERKEGLEARKARYRELDEEYRRFMNPVRTANAFGIEEIIDPADTRSTIAAWLKHVYDALLPIRLMERGNGRIAPDPKNRKLKVITIGAGLSGILMAYQIQKLTKNVEHVIYEKNHDIGGTWLENRYPGCACDIPSHAYTLNFALNPDWPRFFSYSPDIWKYFDKVMETRWDDARGKWVLKMRRSKPGAPVSEFEEFEDEGDLLLYCTGILNDFKMPDIKGLGKFKGRICHTARWPEDYQEEQWKNDSIAVIGSGASSIQTVPKMQPHVKHIDVFVRTGVWFVEIANNFGANKEYSQEERDDFRNHPEKLVEHAKSIEDQVNGLWGTFYAGSEGQAEGQKIFRARMAEWITDKRLLKGFTPDFAIGCRRVTPGDPYMLAIQEPNVDVHFTHVEEITEDGLIGGDGQEHKVDTIVCATGFDVSYKPRFPVIGKNGVDLRKKWEVCPESYLGLGVPEMPNFVMFIGPTWPVENGAVVGPLLGVSDYTIQLIKKMQKENIKSWTPKQDITDAFNEHAQEWIKHTVWKDDCRSWYKNNQTGRVNAVWPGSSLHYMDVIETPRYEDFELSYHDKNPWAHLGMGYSVNNHNGNFSPYLAEGFIDPKWQKAVGGPASVLHANGNGKRLSNGHSNGQKDEAVEAVLVPENPQLKGPSVKMVSRELAASAMKYYDGHKPGGTPGMITSMGDFNWWEAGALFGQMVEYWYYTGDETYNDMTKQALLFQVGPNNNYEPENQTRTEGNDDQAFWAFAAMSAAELKFPDPDPKQPQWLALAQAVFNRQAARWDDKHCNGGLRWQFNPLNNGFTEKNTISNGCFFQLAARLARYTKNDTYAQWAVKSYEWMAQSPLIDKQYQVFDSVGFNETACNKEPGPIQWSYNIGTLIAGSAFMYNYTNGADFWKTQLNGLLKNTQQVFFPSEYGGKIMTEYACEPLGTCNTDQRSFKAYLARWLAVSVQLAPFTSKTILPWLQTSAGAAFKVCSGGSPGGVVCGRRWYEPKDDGTRDIGNQMTAMSIVQANLALKRPGPADHQTGTSAGNAGAGGAGERKPTAADILATRPYQIRDKIGGWILTAVLLAVAGVLGLFILSPDDDLGHMVNWYTNGAVQPTWYGHG</sequence>
<dbReference type="GO" id="GO:0016874">
    <property type="term" value="F:ligase activity"/>
    <property type="evidence" value="ECO:0007669"/>
    <property type="project" value="InterPro"/>
</dbReference>
<dbReference type="EMBL" id="WNWR01000153">
    <property type="protein sequence ID" value="KAE9990089.1"/>
    <property type="molecule type" value="Genomic_DNA"/>
</dbReference>
<proteinExistence type="inferred from homology"/>
<dbReference type="InterPro" id="IPR011762">
    <property type="entry name" value="COA_CT_N"/>
</dbReference>
<dbReference type="Gene3D" id="1.50.10.20">
    <property type="match status" value="1"/>
</dbReference>
<name>A0A8H3VJ51_VENIN</name>
<evidence type="ECO:0000256" key="9">
    <source>
        <dbReference type="ARBA" id="ARBA00023180"/>
    </source>
</evidence>
<dbReference type="GO" id="GO:0008496">
    <property type="term" value="F:mannan endo-1,6-alpha-mannosidase activity"/>
    <property type="evidence" value="ECO:0007669"/>
    <property type="project" value="UniProtKB-EC"/>
</dbReference>
<dbReference type="Gene3D" id="3.90.226.10">
    <property type="entry name" value="2-enoyl-CoA Hydratase, Chain A, domain 1"/>
    <property type="match status" value="2"/>
</dbReference>
<keyword evidence="12" id="KW-0812">Transmembrane</keyword>
<evidence type="ECO:0000256" key="1">
    <source>
        <dbReference type="ARBA" id="ARBA00001452"/>
    </source>
</evidence>
<dbReference type="SUPFAM" id="SSF48208">
    <property type="entry name" value="Six-hairpin glycosidases"/>
    <property type="match status" value="1"/>
</dbReference>
<evidence type="ECO:0000256" key="5">
    <source>
        <dbReference type="ARBA" id="ARBA00012350"/>
    </source>
</evidence>
<dbReference type="InterPro" id="IPR005198">
    <property type="entry name" value="Glyco_hydro_76"/>
</dbReference>
<keyword evidence="7" id="KW-0378">Hydrolase</keyword>
<dbReference type="InterPro" id="IPR034733">
    <property type="entry name" value="AcCoA_carboxyl_beta"/>
</dbReference>
<dbReference type="SUPFAM" id="SSF51905">
    <property type="entry name" value="FAD/NAD(P)-binding domain"/>
    <property type="match status" value="1"/>
</dbReference>
<organism evidence="15 16">
    <name type="scientific">Venturia inaequalis</name>
    <name type="common">Apple scab fungus</name>
    <dbReference type="NCBI Taxonomy" id="5025"/>
    <lineage>
        <taxon>Eukaryota</taxon>
        <taxon>Fungi</taxon>
        <taxon>Dikarya</taxon>
        <taxon>Ascomycota</taxon>
        <taxon>Pezizomycotina</taxon>
        <taxon>Dothideomycetes</taxon>
        <taxon>Pleosporomycetidae</taxon>
        <taxon>Venturiales</taxon>
        <taxon>Venturiaceae</taxon>
        <taxon>Venturia</taxon>
    </lineage>
</organism>
<keyword evidence="6" id="KW-0732">Signal</keyword>
<feature type="region of interest" description="Disordered" evidence="11">
    <location>
        <begin position="1"/>
        <end position="46"/>
    </location>
</feature>
<dbReference type="InterPro" id="IPR029045">
    <property type="entry name" value="ClpP/crotonase-like_dom_sf"/>
</dbReference>
<comment type="caution">
    <text evidence="15">The sequence shown here is derived from an EMBL/GenBank/DDBJ whole genome shotgun (WGS) entry which is preliminary data.</text>
</comment>
<evidence type="ECO:0000256" key="7">
    <source>
        <dbReference type="ARBA" id="ARBA00022801"/>
    </source>
</evidence>
<dbReference type="Proteomes" id="UP000490939">
    <property type="component" value="Unassembled WGS sequence"/>
</dbReference>
<dbReference type="PANTHER" id="PTHR42877:SF1">
    <property type="entry name" value="FAD-BINDING MONOOXYGENASE STCW"/>
    <property type="match status" value="1"/>
</dbReference>
<feature type="domain" description="CoA carboxyltransferase N-terminal" evidence="13">
    <location>
        <begin position="46"/>
        <end position="316"/>
    </location>
</feature>
<comment type="subcellular location">
    <subcellularLocation>
        <location evidence="2">Endomembrane system</location>
    </subcellularLocation>
</comment>
<dbReference type="GO" id="GO:0012505">
    <property type="term" value="C:endomembrane system"/>
    <property type="evidence" value="ECO:0007669"/>
    <property type="project" value="UniProtKB-SubCell"/>
</dbReference>
<feature type="region of interest" description="Disordered" evidence="11">
    <location>
        <begin position="1522"/>
        <end position="1543"/>
    </location>
</feature>
<comment type="similarity">
    <text evidence="3">Belongs to the glycosyl hydrolase 76 family.</text>
</comment>
<dbReference type="Pfam" id="PF01039">
    <property type="entry name" value="Carboxyl_trans"/>
    <property type="match status" value="1"/>
</dbReference>
<evidence type="ECO:0000256" key="8">
    <source>
        <dbReference type="ARBA" id="ARBA00023136"/>
    </source>
</evidence>
<evidence type="ECO:0000256" key="3">
    <source>
        <dbReference type="ARBA" id="ARBA00009699"/>
    </source>
</evidence>
<dbReference type="FunFam" id="3.90.226.10:FF:000110">
    <property type="entry name" value="Propionyl-CoA carboxylase, putative"/>
    <property type="match status" value="1"/>
</dbReference>
<dbReference type="GO" id="GO:0006552">
    <property type="term" value="P:L-leucine catabolic process"/>
    <property type="evidence" value="ECO:0007669"/>
    <property type="project" value="UniProtKB-UniPathway"/>
</dbReference>
<evidence type="ECO:0000256" key="4">
    <source>
        <dbReference type="ARBA" id="ARBA00010139"/>
    </source>
</evidence>
<dbReference type="PANTHER" id="PTHR42877">
    <property type="entry name" value="L-ORNITHINE N(5)-MONOOXYGENASE-RELATED"/>
    <property type="match status" value="1"/>
</dbReference>
<evidence type="ECO:0000256" key="2">
    <source>
        <dbReference type="ARBA" id="ARBA00004308"/>
    </source>
</evidence>
<keyword evidence="10" id="KW-0326">Glycosidase</keyword>
<dbReference type="InterPro" id="IPR051209">
    <property type="entry name" value="FAD-bind_Monooxygenase_sf"/>
</dbReference>
<dbReference type="Pfam" id="PF03663">
    <property type="entry name" value="Glyco_hydro_76"/>
    <property type="match status" value="1"/>
</dbReference>
<accession>A0A8H3VJ51</accession>
<reference evidence="15 16" key="1">
    <citation type="submission" date="2019-07" db="EMBL/GenBank/DDBJ databases">
        <title>Venturia inaequalis Genome Resource.</title>
        <authorList>
            <person name="Lichtner F.J."/>
        </authorList>
    </citation>
    <scope>NUCLEOTIDE SEQUENCE [LARGE SCALE GENOMIC DNA]</scope>
    <source>
        <strain evidence="15 16">DMI_063113</strain>
    </source>
</reference>
<dbReference type="SUPFAM" id="SSF52096">
    <property type="entry name" value="ClpP/crotonase"/>
    <property type="match status" value="2"/>
</dbReference>
<evidence type="ECO:0000313" key="15">
    <source>
        <dbReference type="EMBL" id="KAE9990089.1"/>
    </source>
</evidence>
<dbReference type="InterPro" id="IPR036188">
    <property type="entry name" value="FAD/NAD-bd_sf"/>
</dbReference>
<keyword evidence="8 12" id="KW-0472">Membrane</keyword>
<evidence type="ECO:0000256" key="10">
    <source>
        <dbReference type="ARBA" id="ARBA00023295"/>
    </source>
</evidence>
<dbReference type="UniPathway" id="UPA00363">
    <property type="reaction ID" value="UER00861"/>
</dbReference>
<evidence type="ECO:0000313" key="16">
    <source>
        <dbReference type="Proteomes" id="UP000490939"/>
    </source>
</evidence>
<feature type="transmembrane region" description="Helical" evidence="12">
    <location>
        <begin position="1562"/>
        <end position="1583"/>
    </location>
</feature>
<feature type="compositionally biased region" description="Basic and acidic residues" evidence="11">
    <location>
        <begin position="17"/>
        <end position="28"/>
    </location>
</feature>
<dbReference type="EC" id="3.2.1.101" evidence="5"/>
<feature type="domain" description="CoA carboxyltransferase C-terminal" evidence="14">
    <location>
        <begin position="320"/>
        <end position="559"/>
    </location>
</feature>